<dbReference type="RefSeq" id="WP_121989258.1">
    <property type="nucleotide sequence ID" value="NZ_OUNR01000012.1"/>
</dbReference>
<gene>
    <name evidence="4" type="ORF">NITLEN_20583</name>
</gene>
<dbReference type="SUPFAM" id="SSF48452">
    <property type="entry name" value="TPR-like"/>
    <property type="match status" value="2"/>
</dbReference>
<dbReference type="OrthoDB" id="9810438at2"/>
<dbReference type="NCBIfam" id="TIGR04390">
    <property type="entry name" value="OMP_YaiO_dom"/>
    <property type="match status" value="1"/>
</dbReference>
<evidence type="ECO:0000313" key="5">
    <source>
        <dbReference type="Proteomes" id="UP000248168"/>
    </source>
</evidence>
<sequence length="615" mass="69190">MLRTGQIKRIACVAFLALLVTTGIDGLVITVQATSAEPSPRQLLEQGKSLEHRKQFPEAIAVYRRYLAARPENDEARASLAKLLSWQQQWDEASALYRDVLSRHPLDDDSRVALGRILSWQHRYDEATHEYGLVLRDYPQHLDALTGLADVLLWSGHPDQAIPYYQRVVEATGDPELAARLHSLKAEVTPTSTPPVQHPTVVPTIVRETESVSGGARQILDSGHQREVAQQYGDAVALYREGLRRYPDNDEVRSALARVLSWQGAHSEATSLYREVLARHPKDQDVRVAVAQVLSWQQQFPESQTLYEQVVREEPHHKEARRGLAEVAHWRGDRTEALARYEALAAETHDPDIEQQLRNVQSELLVSPRAAVGQGLAGLRLPYRDYAKVGYGYYTYTRGQPDERDLLFEVAKPIGDQTVVVRAEPINRFGSHDTPLSAELYSPLWKRAWGYVAAQGTVNPHFAPNYSFVGELAQGLGGVHDALAPFEVSFGYRRLNYKKDDIDLIMPGLTIFLPFNLWLTEKVYAIPNTGAITLASQLTWRPTERVQVFASGSFGTSGERIVAAQDFTRVQSRTLQGGVTFPVTERFSVEASGYYEDRGFLYVRRGGNLNLLYHW</sequence>
<feature type="domain" description="YaiO beta-barrel" evidence="3">
    <location>
        <begin position="386"/>
        <end position="542"/>
    </location>
</feature>
<dbReference type="Pfam" id="PF14559">
    <property type="entry name" value="TPR_19"/>
    <property type="match status" value="4"/>
</dbReference>
<evidence type="ECO:0000256" key="1">
    <source>
        <dbReference type="ARBA" id="ARBA00022737"/>
    </source>
</evidence>
<dbReference type="InterPro" id="IPR011990">
    <property type="entry name" value="TPR-like_helical_dom_sf"/>
</dbReference>
<dbReference type="PANTHER" id="PTHR45586">
    <property type="entry name" value="TPR REPEAT-CONTAINING PROTEIN PA4667"/>
    <property type="match status" value="1"/>
</dbReference>
<keyword evidence="2" id="KW-0802">TPR repeat</keyword>
<dbReference type="PANTHER" id="PTHR45586:SF1">
    <property type="entry name" value="LIPOPOLYSACCHARIDE ASSEMBLY PROTEIN B"/>
    <property type="match status" value="1"/>
</dbReference>
<dbReference type="Pfam" id="PF19413">
    <property type="entry name" value="YaiO"/>
    <property type="match status" value="1"/>
</dbReference>
<keyword evidence="5" id="KW-1185">Reference proteome</keyword>
<evidence type="ECO:0000256" key="2">
    <source>
        <dbReference type="ARBA" id="ARBA00022803"/>
    </source>
</evidence>
<dbReference type="InterPro" id="IPR030887">
    <property type="entry name" value="Beta-barrel_YaiO"/>
</dbReference>
<dbReference type="SMART" id="SM00028">
    <property type="entry name" value="TPR"/>
    <property type="match status" value="5"/>
</dbReference>
<name>A0A330L595_9BACT</name>
<reference evidence="5" key="1">
    <citation type="submission" date="2018-04" db="EMBL/GenBank/DDBJ databases">
        <authorList>
            <person name="Lucker S."/>
            <person name="Sakoula D."/>
        </authorList>
    </citation>
    <scope>NUCLEOTIDE SEQUENCE [LARGE SCALE GENOMIC DNA]</scope>
</reference>
<evidence type="ECO:0000313" key="4">
    <source>
        <dbReference type="EMBL" id="SPP64943.1"/>
    </source>
</evidence>
<dbReference type="InParanoid" id="A0A330L595"/>
<protein>
    <recommendedName>
        <fullName evidence="3">YaiO beta-barrel domain-containing protein</fullName>
    </recommendedName>
</protein>
<evidence type="ECO:0000259" key="3">
    <source>
        <dbReference type="Pfam" id="PF19413"/>
    </source>
</evidence>
<dbReference type="InterPro" id="IPR051012">
    <property type="entry name" value="CellSynth/LPSAsmb/PSIAsmb"/>
</dbReference>
<dbReference type="Gene3D" id="1.25.40.10">
    <property type="entry name" value="Tetratricopeptide repeat domain"/>
    <property type="match status" value="1"/>
</dbReference>
<dbReference type="InterPro" id="IPR019734">
    <property type="entry name" value="TPR_rpt"/>
</dbReference>
<proteinExistence type="predicted"/>
<accession>A0A330L595</accession>
<organism evidence="4 5">
    <name type="scientific">Nitrospira lenta</name>
    <dbReference type="NCBI Taxonomy" id="1436998"/>
    <lineage>
        <taxon>Bacteria</taxon>
        <taxon>Pseudomonadati</taxon>
        <taxon>Nitrospirota</taxon>
        <taxon>Nitrospiria</taxon>
        <taxon>Nitrospirales</taxon>
        <taxon>Nitrospiraceae</taxon>
        <taxon>Nitrospira</taxon>
    </lineage>
</organism>
<dbReference type="AlphaFoldDB" id="A0A330L595"/>
<dbReference type="Proteomes" id="UP000248168">
    <property type="component" value="Unassembled WGS sequence"/>
</dbReference>
<keyword evidence="1" id="KW-0677">Repeat</keyword>
<dbReference type="EMBL" id="OUNR01000012">
    <property type="protein sequence ID" value="SPP64943.1"/>
    <property type="molecule type" value="Genomic_DNA"/>
</dbReference>